<reference evidence="9 10" key="1">
    <citation type="submission" date="2020-04" db="EMBL/GenBank/DDBJ databases">
        <title>MicrobeNet Type strains.</title>
        <authorList>
            <person name="Nicholson A.C."/>
        </authorList>
    </citation>
    <scope>NUCLEOTIDE SEQUENCE [LARGE SCALE GENOMIC DNA]</scope>
    <source>
        <strain evidence="9 10">CCUG 54536</strain>
    </source>
</reference>
<evidence type="ECO:0000256" key="1">
    <source>
        <dbReference type="ARBA" id="ARBA00004651"/>
    </source>
</evidence>
<gene>
    <name evidence="9" type="ORF">HF966_06025</name>
</gene>
<feature type="transmembrane region" description="Helical" evidence="8">
    <location>
        <begin position="218"/>
        <end position="236"/>
    </location>
</feature>
<keyword evidence="6 8" id="KW-1133">Transmembrane helix</keyword>
<keyword evidence="3" id="KW-0813">Transport</keyword>
<dbReference type="InterPro" id="IPR011606">
    <property type="entry name" value="Brnchd-chn_aa_trnsp_permease"/>
</dbReference>
<keyword evidence="4" id="KW-1003">Cell membrane</keyword>
<evidence type="ECO:0000313" key="10">
    <source>
        <dbReference type="Proteomes" id="UP000590460"/>
    </source>
</evidence>
<dbReference type="AlphaFoldDB" id="A0A846ZH98"/>
<dbReference type="PANTHER" id="PTHR34979:SF1">
    <property type="entry name" value="INNER MEMBRANE PROTEIN YGAZ"/>
    <property type="match status" value="1"/>
</dbReference>
<dbReference type="GO" id="GO:1903785">
    <property type="term" value="P:L-valine transmembrane transport"/>
    <property type="evidence" value="ECO:0007669"/>
    <property type="project" value="TreeGrafter"/>
</dbReference>
<feature type="transmembrane region" description="Helical" evidence="8">
    <location>
        <begin position="138"/>
        <end position="156"/>
    </location>
</feature>
<comment type="caution">
    <text evidence="9">The sequence shown here is derived from an EMBL/GenBank/DDBJ whole genome shotgun (WGS) entry which is preliminary data.</text>
</comment>
<evidence type="ECO:0000256" key="7">
    <source>
        <dbReference type="ARBA" id="ARBA00023136"/>
    </source>
</evidence>
<evidence type="ECO:0000313" key="9">
    <source>
        <dbReference type="EMBL" id="NKZ18731.1"/>
    </source>
</evidence>
<comment type="similarity">
    <text evidence="2">Belongs to the AzlC family.</text>
</comment>
<evidence type="ECO:0000256" key="8">
    <source>
        <dbReference type="SAM" id="Phobius"/>
    </source>
</evidence>
<dbReference type="Proteomes" id="UP000590460">
    <property type="component" value="Unassembled WGS sequence"/>
</dbReference>
<dbReference type="EMBL" id="JAAXPO010000006">
    <property type="protein sequence ID" value="NKZ18731.1"/>
    <property type="molecule type" value="Genomic_DNA"/>
</dbReference>
<name>A0A846ZH98_9LACO</name>
<evidence type="ECO:0000256" key="6">
    <source>
        <dbReference type="ARBA" id="ARBA00022989"/>
    </source>
</evidence>
<feature type="transmembrane region" description="Helical" evidence="8">
    <location>
        <begin position="168"/>
        <end position="188"/>
    </location>
</feature>
<keyword evidence="7 8" id="KW-0472">Membrane</keyword>
<feature type="transmembrane region" description="Helical" evidence="8">
    <location>
        <begin position="12"/>
        <end position="36"/>
    </location>
</feature>
<dbReference type="GO" id="GO:0005886">
    <property type="term" value="C:plasma membrane"/>
    <property type="evidence" value="ECO:0007669"/>
    <property type="project" value="UniProtKB-SubCell"/>
</dbReference>
<evidence type="ECO:0000256" key="2">
    <source>
        <dbReference type="ARBA" id="ARBA00010735"/>
    </source>
</evidence>
<dbReference type="RefSeq" id="WP_168677121.1">
    <property type="nucleotide sequence ID" value="NZ_BPKV01000006.1"/>
</dbReference>
<protein>
    <submittedName>
        <fullName evidence="9">AzlC family ABC transporter permease</fullName>
    </submittedName>
</protein>
<organism evidence="9 10">
    <name type="scientific">Leuconostoc holzapfelii</name>
    <dbReference type="NCBI Taxonomy" id="434464"/>
    <lineage>
        <taxon>Bacteria</taxon>
        <taxon>Bacillati</taxon>
        <taxon>Bacillota</taxon>
        <taxon>Bacilli</taxon>
        <taxon>Lactobacillales</taxon>
        <taxon>Lactobacillaceae</taxon>
        <taxon>Leuconostoc</taxon>
    </lineage>
</organism>
<comment type="subcellular location">
    <subcellularLocation>
        <location evidence="1">Cell membrane</location>
        <topology evidence="1">Multi-pass membrane protein</topology>
    </subcellularLocation>
</comment>
<dbReference type="PANTHER" id="PTHR34979">
    <property type="entry name" value="INNER MEMBRANE PROTEIN YGAZ"/>
    <property type="match status" value="1"/>
</dbReference>
<proteinExistence type="inferred from homology"/>
<evidence type="ECO:0000256" key="4">
    <source>
        <dbReference type="ARBA" id="ARBA00022475"/>
    </source>
</evidence>
<dbReference type="Pfam" id="PF03591">
    <property type="entry name" value="AzlC"/>
    <property type="match status" value="1"/>
</dbReference>
<keyword evidence="5 8" id="KW-0812">Transmembrane</keyword>
<accession>A0A846ZH98</accession>
<evidence type="ECO:0000256" key="3">
    <source>
        <dbReference type="ARBA" id="ARBA00022448"/>
    </source>
</evidence>
<evidence type="ECO:0000256" key="5">
    <source>
        <dbReference type="ARBA" id="ARBA00022692"/>
    </source>
</evidence>
<sequence length="244" mass="26834">MIKQSSGFKQFINGMQAALPTILGFISIGGAFGIIASSEGFSVWQVFLLSAVLYAGSAQFIIISMLLFHAALADIVFMVCLVNFRMFLQSLHVAQYFEPQPMLSKLLMGSMITDESFGIFSLELMAKKPMSMNWMHGLNIASWVAWWGASTGFALLGKNIQNPEKYGLDFALTAMFAGLWLLTTVSFFKNPNESRLKIIIGITVTTALFYLTETVFSAVIGVLVAAVFGSLFLTYLNKETVHVS</sequence>